<reference evidence="2" key="1">
    <citation type="submission" date="2016-06" db="EMBL/GenBank/DDBJ databases">
        <authorList>
            <person name="Nascimento L."/>
            <person name="Pereira R.V."/>
            <person name="Martins L.F."/>
            <person name="Quaggio R.B."/>
            <person name="Silva A.M."/>
            <person name="Setubal J.C."/>
        </authorList>
    </citation>
    <scope>NUCLEOTIDE SEQUENCE [LARGE SCALE GENOMIC DNA]</scope>
</reference>
<dbReference type="AlphaFoldDB" id="A0A1Y3PF87"/>
<dbReference type="EMBL" id="LZRT01000096">
    <property type="protein sequence ID" value="OUM85814.1"/>
    <property type="molecule type" value="Genomic_DNA"/>
</dbReference>
<proteinExistence type="predicted"/>
<comment type="caution">
    <text evidence="1">The sequence shown here is derived from an EMBL/GenBank/DDBJ whole genome shotgun (WGS) entry which is preliminary data.</text>
</comment>
<dbReference type="Proteomes" id="UP000196475">
    <property type="component" value="Unassembled WGS sequence"/>
</dbReference>
<evidence type="ECO:0000313" key="1">
    <source>
        <dbReference type="EMBL" id="OUM85814.1"/>
    </source>
</evidence>
<evidence type="ECO:0000313" key="2">
    <source>
        <dbReference type="Proteomes" id="UP000196475"/>
    </source>
</evidence>
<protein>
    <submittedName>
        <fullName evidence="1">Uncharacterized protein</fullName>
    </submittedName>
</protein>
<name>A0A1Y3PF87_9BACI</name>
<organism evidence="1 2">
    <name type="scientific">Bacillus thermozeamaize</name>
    <dbReference type="NCBI Taxonomy" id="230954"/>
    <lineage>
        <taxon>Bacteria</taxon>
        <taxon>Bacillati</taxon>
        <taxon>Bacillota</taxon>
        <taxon>Bacilli</taxon>
        <taxon>Bacillales</taxon>
        <taxon>Bacillaceae</taxon>
        <taxon>Bacillus</taxon>
    </lineage>
</organism>
<gene>
    <name evidence="1" type="ORF">BAA01_03320</name>
</gene>
<sequence length="70" mass="8223">MRWPGDDSMERPVSDVYIVKFRSGKYHGHVHVCGKPRDKVESEAKRMIHERHMTYMPGMVEIEILDVVPK</sequence>
<accession>A0A1Y3PF87</accession>